<reference evidence="3" key="1">
    <citation type="journal article" date="2019" name="Int. J. Syst. Evol. Microbiol.">
        <title>The Global Catalogue of Microorganisms (GCM) 10K type strain sequencing project: providing services to taxonomists for standard genome sequencing and annotation.</title>
        <authorList>
            <consortium name="The Broad Institute Genomics Platform"/>
            <consortium name="The Broad Institute Genome Sequencing Center for Infectious Disease"/>
            <person name="Wu L."/>
            <person name="Ma J."/>
        </authorList>
    </citation>
    <scope>NUCLEOTIDE SEQUENCE [LARGE SCALE GENOMIC DNA]</scope>
    <source>
        <strain evidence="3">JCM 31486</strain>
    </source>
</reference>
<dbReference type="GO" id="GO:0016746">
    <property type="term" value="F:acyltransferase activity"/>
    <property type="evidence" value="ECO:0007669"/>
    <property type="project" value="UniProtKB-KW"/>
</dbReference>
<dbReference type="PROSITE" id="PS51186">
    <property type="entry name" value="GNAT"/>
    <property type="match status" value="1"/>
</dbReference>
<dbReference type="Proteomes" id="UP001597045">
    <property type="component" value="Unassembled WGS sequence"/>
</dbReference>
<proteinExistence type="predicted"/>
<dbReference type="CDD" id="cd04301">
    <property type="entry name" value="NAT_SF"/>
    <property type="match status" value="1"/>
</dbReference>
<evidence type="ECO:0000259" key="1">
    <source>
        <dbReference type="PROSITE" id="PS51186"/>
    </source>
</evidence>
<comment type="caution">
    <text evidence="2">The sequence shown here is derived from an EMBL/GenBank/DDBJ whole genome shotgun (WGS) entry which is preliminary data.</text>
</comment>
<dbReference type="InterPro" id="IPR000182">
    <property type="entry name" value="GNAT_dom"/>
</dbReference>
<dbReference type="Gene3D" id="3.40.630.30">
    <property type="match status" value="1"/>
</dbReference>
<accession>A0ABW3MMQ6</accession>
<gene>
    <name evidence="2" type="ORF">ACFQ1S_42410</name>
</gene>
<evidence type="ECO:0000313" key="2">
    <source>
        <dbReference type="EMBL" id="MFD1051746.1"/>
    </source>
</evidence>
<dbReference type="EC" id="2.3.1.-" evidence="2"/>
<keyword evidence="2" id="KW-0012">Acyltransferase</keyword>
<dbReference type="Pfam" id="PF00583">
    <property type="entry name" value="Acetyltransf_1"/>
    <property type="match status" value="1"/>
</dbReference>
<protein>
    <submittedName>
        <fullName evidence="2">GNAT family N-acetyltransferase</fullName>
        <ecNumber evidence="2">2.3.1.-</ecNumber>
    </submittedName>
</protein>
<evidence type="ECO:0000313" key="3">
    <source>
        <dbReference type="Proteomes" id="UP001597045"/>
    </source>
</evidence>
<name>A0ABW3MMQ6_9PSEU</name>
<keyword evidence="3" id="KW-1185">Reference proteome</keyword>
<feature type="domain" description="N-acetyltransferase" evidence="1">
    <location>
        <begin position="1"/>
        <end position="74"/>
    </location>
</feature>
<dbReference type="EMBL" id="JBHTIS010003836">
    <property type="protein sequence ID" value="MFD1051746.1"/>
    <property type="molecule type" value="Genomic_DNA"/>
</dbReference>
<keyword evidence="2" id="KW-0808">Transferase</keyword>
<dbReference type="SUPFAM" id="SSF55729">
    <property type="entry name" value="Acyl-CoA N-acyltransferases (Nat)"/>
    <property type="match status" value="1"/>
</dbReference>
<organism evidence="2 3">
    <name type="scientific">Kibdelosporangium lantanae</name>
    <dbReference type="NCBI Taxonomy" id="1497396"/>
    <lineage>
        <taxon>Bacteria</taxon>
        <taxon>Bacillati</taxon>
        <taxon>Actinomycetota</taxon>
        <taxon>Actinomycetes</taxon>
        <taxon>Pseudonocardiales</taxon>
        <taxon>Pseudonocardiaceae</taxon>
        <taxon>Kibdelosporangium</taxon>
    </lineage>
</organism>
<feature type="non-terminal residue" evidence="2">
    <location>
        <position position="1"/>
    </location>
</feature>
<sequence length="79" mass="8740">VREEFRRRGYGKSLTRASMRRLAGVGVPELYLTVAPDNRSALGLYRGLGFEVEGMGKDYLGPGEDRLIMVADLRGRPAV</sequence>
<dbReference type="InterPro" id="IPR016181">
    <property type="entry name" value="Acyl_CoA_acyltransferase"/>
</dbReference>